<keyword evidence="6" id="KW-1185">Reference proteome</keyword>
<dbReference type="SUPFAM" id="SSF50978">
    <property type="entry name" value="WD40 repeat-like"/>
    <property type="match status" value="2"/>
</dbReference>
<evidence type="ECO:0000256" key="3">
    <source>
        <dbReference type="PROSITE-ProRule" id="PRU00221"/>
    </source>
</evidence>
<dbReference type="OMA" id="PRWETNI"/>
<dbReference type="InterPro" id="IPR019775">
    <property type="entry name" value="WD40_repeat_CS"/>
</dbReference>
<dbReference type="PROSITE" id="PS00678">
    <property type="entry name" value="WD_REPEATS_1"/>
    <property type="match status" value="1"/>
</dbReference>
<dbReference type="Proteomes" id="UP000023152">
    <property type="component" value="Unassembled WGS sequence"/>
</dbReference>
<keyword evidence="4" id="KW-0175">Coiled coil</keyword>
<gene>
    <name evidence="5" type="ORF">RFI_22950</name>
</gene>
<feature type="coiled-coil region" evidence="4">
    <location>
        <begin position="641"/>
        <end position="701"/>
    </location>
</feature>
<protein>
    <submittedName>
        <fullName evidence="5">Uncharacterized protein</fullName>
    </submittedName>
</protein>
<comment type="caution">
    <text evidence="5">The sequence shown here is derived from an EMBL/GenBank/DDBJ whole genome shotgun (WGS) entry which is preliminary data.</text>
</comment>
<evidence type="ECO:0000256" key="2">
    <source>
        <dbReference type="ARBA" id="ARBA00022737"/>
    </source>
</evidence>
<dbReference type="Pfam" id="PF00400">
    <property type="entry name" value="WD40"/>
    <property type="match status" value="3"/>
</dbReference>
<keyword evidence="2" id="KW-0677">Repeat</keyword>
<evidence type="ECO:0000256" key="1">
    <source>
        <dbReference type="ARBA" id="ARBA00022574"/>
    </source>
</evidence>
<dbReference type="OrthoDB" id="10251741at2759"/>
<dbReference type="InterPro" id="IPR036322">
    <property type="entry name" value="WD40_repeat_dom_sf"/>
</dbReference>
<name>X6MKR0_RETFI</name>
<dbReference type="InterPro" id="IPR052993">
    <property type="entry name" value="CFA-57"/>
</dbReference>
<dbReference type="InterPro" id="IPR001680">
    <property type="entry name" value="WD40_rpt"/>
</dbReference>
<evidence type="ECO:0000256" key="4">
    <source>
        <dbReference type="SAM" id="Coils"/>
    </source>
</evidence>
<dbReference type="AlphaFoldDB" id="X6MKR0"/>
<proteinExistence type="predicted"/>
<dbReference type="Gene3D" id="2.130.10.10">
    <property type="entry name" value="YVTN repeat-like/Quinoprotein amine dehydrogenase"/>
    <property type="match status" value="4"/>
</dbReference>
<dbReference type="PANTHER" id="PTHR32215:SF0">
    <property type="entry name" value="CILIA- AND FLAGELLA-ASSOCIATED PROTEIN 57"/>
    <property type="match status" value="1"/>
</dbReference>
<feature type="repeat" description="WD" evidence="3">
    <location>
        <begin position="520"/>
        <end position="561"/>
    </location>
</feature>
<accession>X6MKR0</accession>
<dbReference type="PROSITE" id="PS50294">
    <property type="entry name" value="WD_REPEATS_REGION"/>
    <property type="match status" value="1"/>
</dbReference>
<evidence type="ECO:0000313" key="5">
    <source>
        <dbReference type="EMBL" id="ETO14419.1"/>
    </source>
</evidence>
<dbReference type="SMART" id="SM00320">
    <property type="entry name" value="WD40"/>
    <property type="match status" value="6"/>
</dbReference>
<dbReference type="InterPro" id="IPR015943">
    <property type="entry name" value="WD40/YVTN_repeat-like_dom_sf"/>
</dbReference>
<dbReference type="PROSITE" id="PS50082">
    <property type="entry name" value="WD_REPEATS_2"/>
    <property type="match status" value="3"/>
</dbReference>
<feature type="repeat" description="WD" evidence="3">
    <location>
        <begin position="358"/>
        <end position="399"/>
    </location>
</feature>
<feature type="repeat" description="WD" evidence="3">
    <location>
        <begin position="235"/>
        <end position="276"/>
    </location>
</feature>
<organism evidence="5 6">
    <name type="scientific">Reticulomyxa filosa</name>
    <dbReference type="NCBI Taxonomy" id="46433"/>
    <lineage>
        <taxon>Eukaryota</taxon>
        <taxon>Sar</taxon>
        <taxon>Rhizaria</taxon>
        <taxon>Retaria</taxon>
        <taxon>Foraminifera</taxon>
        <taxon>Monothalamids</taxon>
        <taxon>Reticulomyxidae</taxon>
        <taxon>Reticulomyxa</taxon>
    </lineage>
</organism>
<dbReference type="EMBL" id="ASPP01020044">
    <property type="protein sequence ID" value="ETO14419.1"/>
    <property type="molecule type" value="Genomic_DNA"/>
</dbReference>
<keyword evidence="1 3" id="KW-0853">WD repeat</keyword>
<reference evidence="5 6" key="1">
    <citation type="journal article" date="2013" name="Curr. Biol.">
        <title>The Genome of the Foraminiferan Reticulomyxa filosa.</title>
        <authorList>
            <person name="Glockner G."/>
            <person name="Hulsmann N."/>
            <person name="Schleicher M."/>
            <person name="Noegel A.A."/>
            <person name="Eichinger L."/>
            <person name="Gallinger C."/>
            <person name="Pawlowski J."/>
            <person name="Sierra R."/>
            <person name="Euteneuer U."/>
            <person name="Pillet L."/>
            <person name="Moustafa A."/>
            <person name="Platzer M."/>
            <person name="Groth M."/>
            <person name="Szafranski K."/>
            <person name="Schliwa M."/>
        </authorList>
    </citation>
    <scope>NUCLEOTIDE SEQUENCE [LARGE SCALE GENOMIC DNA]</scope>
</reference>
<dbReference type="PANTHER" id="PTHR32215">
    <property type="entry name" value="CILIA- AND FLAGELLA-ASSOCIATED PROTEIN 57"/>
    <property type="match status" value="1"/>
</dbReference>
<sequence length="702" mass="81575">MDGKYILVISGGPDWAVINYSREKGRAIQILKNQATSTTPFYSGSFAPFDSNIIVCIGFGILKFYHIDQLELKILPIHLPKRDNQNYTCHTWDNDNHLFIASENGEILIFNGIEFIGIFNTQSKYNIYSITTFSKGFICGCNNGIILIYEKMIYNNSNDNYLLQKIDMFKKLNEIHIPNEEINSIIHLIISLNEEYIICVLENNQLYQCYLSQLQILKDNNNNNNDILFIPFLNSSFHFGKINGLDLTIRKPFIITCGEDKCIKIWNYHDKTMLFSKRFEKEPLCISAHPSGMHIAVGFHDKLRLMNVLMDDLQIYQDFSIKGCTQVKYSNGGHLLAAVNASVIQIYTTYSLQIVTILKGHTAKIHSIWWSLDDRQIITTSADNSIFIWDIINNTQYQQHQNKEIHYNSAIIAPGKMIIASSSDQTLKMIDNDNIIKQTIDLPIKINCIEITKSPPYWLLNGGLSGIILSIPLTKFEERINISNNTDSYHLTNRSDISGISNLNDKNIINNLTDNNIIELQIHSQCITNIQISHDDTLFVTSSEDGCICVFELKTKPLLTNKKRELQQQLGWAEEIIITKKDLDERFNQIKIFKKKVEDLRLNNQLEINIKDDYYKKKLEDLNCKFQNEIKIFQSKYNILSKQSEESRIRYKQELNILQNKYIQNFNEIEKYQKDKIEAERKRCEELKKKLENLREKLYNII</sequence>
<evidence type="ECO:0000313" key="6">
    <source>
        <dbReference type="Proteomes" id="UP000023152"/>
    </source>
</evidence>